<dbReference type="Proteomes" id="UP000597341">
    <property type="component" value="Unassembled WGS sequence"/>
</dbReference>
<reference evidence="3" key="1">
    <citation type="journal article" date="2019" name="Int. J. Syst. Evol. Microbiol.">
        <title>The Global Catalogue of Microorganisms (GCM) 10K type strain sequencing project: providing services to taxonomists for standard genome sequencing and annotation.</title>
        <authorList>
            <consortium name="The Broad Institute Genomics Platform"/>
            <consortium name="The Broad Institute Genome Sequencing Center for Infectious Disease"/>
            <person name="Wu L."/>
            <person name="Ma J."/>
        </authorList>
    </citation>
    <scope>NUCLEOTIDE SEQUENCE [LARGE SCALE GENOMIC DNA]</scope>
    <source>
        <strain evidence="3">CGMCC 1.12791</strain>
    </source>
</reference>
<organism evidence="2 3">
    <name type="scientific">Nocardioides flavus</name>
    <name type="common">ex Wang et al. 2016</name>
    <dbReference type="NCBI Taxonomy" id="2058780"/>
    <lineage>
        <taxon>Bacteria</taxon>
        <taxon>Bacillati</taxon>
        <taxon>Actinomycetota</taxon>
        <taxon>Actinomycetes</taxon>
        <taxon>Propionibacteriales</taxon>
        <taxon>Nocardioidaceae</taxon>
        <taxon>Nocardioides</taxon>
    </lineage>
</organism>
<protein>
    <recommendedName>
        <fullName evidence="1">Apea-like HEPN domain-containing protein</fullName>
    </recommendedName>
</protein>
<sequence length="74" mass="8835">MGIDLDAWPDRFADAYNTVKHPDRPDWDTLDLHNVLREARLLFRTWIARQLGASITELERNRGLVPMSRPYERW</sequence>
<dbReference type="Pfam" id="PF18739">
    <property type="entry name" value="HEPN_Apea"/>
    <property type="match status" value="1"/>
</dbReference>
<proteinExistence type="predicted"/>
<dbReference type="InterPro" id="IPR041229">
    <property type="entry name" value="HEPN_Apea"/>
</dbReference>
<accession>A0ABQ3HGW9</accession>
<evidence type="ECO:0000313" key="3">
    <source>
        <dbReference type="Proteomes" id="UP000597341"/>
    </source>
</evidence>
<dbReference type="EMBL" id="BNAD01000001">
    <property type="protein sequence ID" value="GHE16270.1"/>
    <property type="molecule type" value="Genomic_DNA"/>
</dbReference>
<keyword evidence="3" id="KW-1185">Reference proteome</keyword>
<evidence type="ECO:0000259" key="1">
    <source>
        <dbReference type="Pfam" id="PF18739"/>
    </source>
</evidence>
<name>A0ABQ3HGW9_9ACTN</name>
<feature type="domain" description="Apea-like HEPN" evidence="1">
    <location>
        <begin position="4"/>
        <end position="54"/>
    </location>
</feature>
<comment type="caution">
    <text evidence="2">The sequence shown here is derived from an EMBL/GenBank/DDBJ whole genome shotgun (WGS) entry which is preliminary data.</text>
</comment>
<gene>
    <name evidence="2" type="ORF">GCM10011376_08800</name>
</gene>
<evidence type="ECO:0000313" key="2">
    <source>
        <dbReference type="EMBL" id="GHE16270.1"/>
    </source>
</evidence>